<evidence type="ECO:0000256" key="2">
    <source>
        <dbReference type="ARBA" id="ARBA00001936"/>
    </source>
</evidence>
<keyword evidence="21" id="KW-0333">Golgi apparatus</keyword>
<evidence type="ECO:0000256" key="26">
    <source>
        <dbReference type="ARBA" id="ARBA00032232"/>
    </source>
</evidence>
<feature type="compositionally biased region" description="Low complexity" evidence="31">
    <location>
        <begin position="1008"/>
        <end position="1021"/>
    </location>
</feature>
<evidence type="ECO:0000259" key="36">
    <source>
        <dbReference type="Pfam" id="PF12583"/>
    </source>
</evidence>
<dbReference type="PROSITE" id="PS51892">
    <property type="entry name" value="SUBTILASE"/>
    <property type="match status" value="1"/>
</dbReference>
<dbReference type="Gene3D" id="1.25.40.710">
    <property type="match status" value="1"/>
</dbReference>
<dbReference type="Gene3D" id="2.60.40.3170">
    <property type="match status" value="1"/>
</dbReference>
<reference evidence="39" key="1">
    <citation type="submission" date="2019-11" db="EMBL/GenBank/DDBJ databases">
        <title>The nuclear and mitochondrial genomes of Frieseomelitta varia - a highly eusocial stingless bee (Meliponini) with a permanently sterile worker caste.</title>
        <authorList>
            <person name="Freitas F.C.P."/>
            <person name="Lourenco A.P."/>
            <person name="Nunes F.M.F."/>
            <person name="Paschoal A.R."/>
            <person name="Abreu F.C.P."/>
            <person name="Barbin F.O."/>
            <person name="Bataglia L."/>
            <person name="Cardoso-Junior C.A.M."/>
            <person name="Cervoni M.S."/>
            <person name="Silva S.R."/>
            <person name="Dalarmi F."/>
            <person name="Del Lama M.A."/>
            <person name="Depintor T.S."/>
            <person name="Ferreira K.M."/>
            <person name="Goria P.S."/>
            <person name="Jaskot M.C."/>
            <person name="Lago D.C."/>
            <person name="Luna-Lucena D."/>
            <person name="Moda L.M."/>
            <person name="Nascimento L."/>
            <person name="Pedrino M."/>
            <person name="Rabico F.O."/>
            <person name="Sanches F.C."/>
            <person name="Santos D.E."/>
            <person name="Santos C.G."/>
            <person name="Vieira J."/>
            <person name="Lopes T.F."/>
            <person name="Barchuk A.R."/>
            <person name="Hartfelder K."/>
            <person name="Simoes Z.L.P."/>
            <person name="Bitondi M.M.G."/>
            <person name="Pinheiro D.G."/>
        </authorList>
    </citation>
    <scope>NUCLEOTIDE SEQUENCE</scope>
    <source>
        <strain evidence="39">USP_RPSP 00005682</strain>
        <tissue evidence="39">Whole individual</tissue>
    </source>
</reference>
<evidence type="ECO:0000256" key="13">
    <source>
        <dbReference type="ARBA" id="ARBA00022679"/>
    </source>
</evidence>
<keyword evidence="40" id="KW-1185">Reference proteome</keyword>
<evidence type="ECO:0000256" key="11">
    <source>
        <dbReference type="ARBA" id="ARBA00022670"/>
    </source>
</evidence>
<evidence type="ECO:0000256" key="29">
    <source>
        <dbReference type="PROSITE-ProRule" id="PRU01240"/>
    </source>
</evidence>
<evidence type="ECO:0000256" key="7">
    <source>
        <dbReference type="ARBA" id="ARBA00011073"/>
    </source>
</evidence>
<comment type="caution">
    <text evidence="39">The sequence shown here is derived from an EMBL/GenBank/DDBJ whole genome shotgun (WGS) entry which is preliminary data.</text>
</comment>
<keyword evidence="25" id="KW-0464">Manganese</keyword>
<evidence type="ECO:0000259" key="37">
    <source>
        <dbReference type="Pfam" id="PF21223"/>
    </source>
</evidence>
<comment type="catalytic activity">
    <reaction evidence="27">
        <text>3-O-(beta-D-GlcA-(1-&gt;3)-beta-D-Gal-(1-&gt;3)-beta-D-Gal-(1-&gt;4)-beta-D-Xyl)-L-seryl-[protein] + UDP-N-acetyl-alpha-D-glucosamine = 3-O-(alpha-D-GlcNAc-(1-&gt;4)-beta-D-GlcA-(1-&gt;3)-beta-D-Gal-(1-&gt;3)-beta-D-Gal-(1-&gt;4)-beta-D-Xyl)-L-seryl-[protein] + UDP + H(+)</text>
        <dbReference type="Rhea" id="RHEA:16221"/>
        <dbReference type="Rhea" id="RHEA-COMP:12573"/>
        <dbReference type="Rhea" id="RHEA-COMP:12574"/>
        <dbReference type="ChEBI" id="CHEBI:15378"/>
        <dbReference type="ChEBI" id="CHEBI:57705"/>
        <dbReference type="ChEBI" id="CHEBI:58223"/>
        <dbReference type="ChEBI" id="CHEBI:132093"/>
        <dbReference type="ChEBI" id="CHEBI:132104"/>
        <dbReference type="EC" id="2.4.1.223"/>
    </reaction>
</comment>
<dbReference type="InterPro" id="IPR036852">
    <property type="entry name" value="Peptidase_S8/S53_dom_sf"/>
</dbReference>
<dbReference type="GO" id="GO:0006508">
    <property type="term" value="P:proteolysis"/>
    <property type="evidence" value="ECO:0007669"/>
    <property type="project" value="UniProtKB-KW"/>
</dbReference>
<comment type="cofactor">
    <cofactor evidence="2">
        <name>Mn(2+)</name>
        <dbReference type="ChEBI" id="CHEBI:29035"/>
    </cofactor>
</comment>
<dbReference type="PANTHER" id="PTHR48261">
    <property type="entry name" value="ACETYLGLUCOSAMINYLTRANSFERASE"/>
    <property type="match status" value="1"/>
</dbReference>
<dbReference type="PROSITE" id="PS00137">
    <property type="entry name" value="SUBTILASE_HIS"/>
    <property type="match status" value="1"/>
</dbReference>
<dbReference type="PROSITE" id="PS00138">
    <property type="entry name" value="SUBTILASE_SER"/>
    <property type="match status" value="1"/>
</dbReference>
<proteinExistence type="inferred from homology"/>
<evidence type="ECO:0000259" key="35">
    <source>
        <dbReference type="Pfam" id="PF12580"/>
    </source>
</evidence>
<feature type="domain" description="Tripeptidyl-peptidase II first Ig-like" evidence="37">
    <location>
        <begin position="522"/>
        <end position="638"/>
    </location>
</feature>
<dbReference type="InterPro" id="IPR046939">
    <property type="entry name" value="TPPII_C_sf"/>
</dbReference>
<evidence type="ECO:0000256" key="20">
    <source>
        <dbReference type="ARBA" id="ARBA00022989"/>
    </source>
</evidence>
<dbReference type="Gene3D" id="6.10.250.3080">
    <property type="match status" value="1"/>
</dbReference>
<evidence type="ECO:0000256" key="27">
    <source>
        <dbReference type="ARBA" id="ARBA00050948"/>
    </source>
</evidence>
<dbReference type="PRINTS" id="PR00723">
    <property type="entry name" value="SUBTILISIN"/>
</dbReference>
<keyword evidence="10" id="KW-0031">Aminopeptidase</keyword>
<evidence type="ECO:0000256" key="6">
    <source>
        <dbReference type="ARBA" id="ARBA00010271"/>
    </source>
</evidence>
<evidence type="ECO:0000259" key="32">
    <source>
        <dbReference type="Pfam" id="PF00082"/>
    </source>
</evidence>
<dbReference type="InterPro" id="IPR023828">
    <property type="entry name" value="Peptidase_S8_Ser-AS"/>
</dbReference>
<dbReference type="EC" id="2.4.1.223" evidence="28"/>
<feature type="domain" description="Exostosin GT47" evidence="33">
    <location>
        <begin position="1530"/>
        <end position="1857"/>
    </location>
</feature>
<evidence type="ECO:0000256" key="19">
    <source>
        <dbReference type="ARBA" id="ARBA00022968"/>
    </source>
</evidence>
<evidence type="ECO:0000259" key="38">
    <source>
        <dbReference type="Pfam" id="PF21316"/>
    </source>
</evidence>
<feature type="domain" description="Peptidase S8/S53" evidence="32">
    <location>
        <begin position="34"/>
        <end position="499"/>
    </location>
</feature>
<dbReference type="GO" id="GO:0015012">
    <property type="term" value="P:heparan sulfate proteoglycan biosynthetic process"/>
    <property type="evidence" value="ECO:0007669"/>
    <property type="project" value="UniProtKB-ARBA"/>
</dbReference>
<evidence type="ECO:0000256" key="31">
    <source>
        <dbReference type="SAM" id="MobiDB-lite"/>
    </source>
</evidence>
<dbReference type="InterPro" id="IPR022232">
    <property type="entry name" value="TPPII_C_art"/>
</dbReference>
<dbReference type="FunFam" id="3.90.550.10:FF:000033">
    <property type="entry name" value="Exostosin-like glycosyltransferase 3"/>
    <property type="match status" value="1"/>
</dbReference>
<feature type="region of interest" description="Disordered" evidence="31">
    <location>
        <begin position="1006"/>
        <end position="1028"/>
    </location>
</feature>
<dbReference type="Pfam" id="PF21223">
    <property type="entry name" value="TPPII_Ig-like-1"/>
    <property type="match status" value="1"/>
</dbReference>
<dbReference type="Gene3D" id="3.90.550.10">
    <property type="entry name" value="Spore Coat Polysaccharide Biosynthesis Protein SpsA, Chain A"/>
    <property type="match status" value="1"/>
</dbReference>
<dbReference type="InterPro" id="IPR022229">
    <property type="entry name" value="TPPII_Ig-like-2"/>
</dbReference>
<dbReference type="InterPro" id="IPR000209">
    <property type="entry name" value="Peptidase_S8/S53_dom"/>
</dbReference>
<name>A0A833VM40_9HYME</name>
<evidence type="ECO:0000256" key="1">
    <source>
        <dbReference type="ARBA" id="ARBA00001910"/>
    </source>
</evidence>
<dbReference type="InterPro" id="IPR004263">
    <property type="entry name" value="Exostosin"/>
</dbReference>
<keyword evidence="23" id="KW-1015">Disulfide bond</keyword>
<dbReference type="SUPFAM" id="SSF53448">
    <property type="entry name" value="Nucleotide-diphospho-sugar transferases"/>
    <property type="match status" value="1"/>
</dbReference>
<feature type="domain" description="Tripeptidyl-peptidase II galactose-binding" evidence="38">
    <location>
        <begin position="659"/>
        <end position="747"/>
    </location>
</feature>
<dbReference type="EMBL" id="WNWW01000533">
    <property type="protein sequence ID" value="KAF3423821.1"/>
    <property type="molecule type" value="Genomic_DNA"/>
</dbReference>
<dbReference type="InterPro" id="IPR015500">
    <property type="entry name" value="Peptidase_S8_subtilisin-rel"/>
</dbReference>
<comment type="pathway">
    <text evidence="5">Glycan metabolism; heparan sulfate biosynthesis.</text>
</comment>
<keyword evidence="13" id="KW-0808">Transferase</keyword>
<evidence type="ECO:0000256" key="23">
    <source>
        <dbReference type="ARBA" id="ARBA00023157"/>
    </source>
</evidence>
<keyword evidence="12" id="KW-0328">Glycosyltransferase</keyword>
<evidence type="ECO:0000256" key="12">
    <source>
        <dbReference type="ARBA" id="ARBA00022676"/>
    </source>
</evidence>
<dbReference type="InterPro" id="IPR048383">
    <property type="entry name" value="TPPII_Ig-like-1"/>
</dbReference>
<comment type="similarity">
    <text evidence="7 29">Belongs to the peptidase S8 family.</text>
</comment>
<feature type="domain" description="Tripeptidyl peptidase II second Ig-like" evidence="35">
    <location>
        <begin position="782"/>
        <end position="969"/>
    </location>
</feature>
<keyword evidence="24" id="KW-0325">Glycoprotein</keyword>
<evidence type="ECO:0000256" key="8">
    <source>
        <dbReference type="ARBA" id="ARBA00012462"/>
    </source>
</evidence>
<evidence type="ECO:0000256" key="4">
    <source>
        <dbReference type="ARBA" id="ARBA00004648"/>
    </source>
</evidence>
<feature type="active site" description="Charge relay system" evidence="29">
    <location>
        <position position="449"/>
    </location>
</feature>
<dbReference type="GO" id="GO:0008240">
    <property type="term" value="F:tripeptidyl-peptidase activity"/>
    <property type="evidence" value="ECO:0007669"/>
    <property type="project" value="UniProtKB-EC"/>
</dbReference>
<protein>
    <recommendedName>
        <fullName evidence="9">Tripeptidyl-peptidase 2</fullName>
        <ecNumber evidence="28">2.4.1.223</ecNumber>
        <ecNumber evidence="8">3.4.14.10</ecNumber>
    </recommendedName>
    <alternativeName>
        <fullName evidence="26">Tripeptidyl aminopeptidase</fullName>
    </alternativeName>
</protein>
<comment type="catalytic activity">
    <reaction evidence="1">
        <text>Release of an N-terminal tripeptide from a polypeptide.</text>
        <dbReference type="EC" id="3.4.14.10"/>
    </reaction>
</comment>
<evidence type="ECO:0000256" key="17">
    <source>
        <dbReference type="ARBA" id="ARBA00022824"/>
    </source>
</evidence>
<dbReference type="SUPFAM" id="SSF52743">
    <property type="entry name" value="Subtilisin-like"/>
    <property type="match status" value="1"/>
</dbReference>
<comment type="subcellular location">
    <subcellularLocation>
        <location evidence="4">Endoplasmic reticulum membrane</location>
        <topology evidence="4">Single-pass type II membrane protein</topology>
    </subcellularLocation>
    <subcellularLocation>
        <location evidence="3">Golgi apparatus</location>
    </subcellularLocation>
</comment>
<feature type="coiled-coil region" evidence="30">
    <location>
        <begin position="145"/>
        <end position="191"/>
    </location>
</feature>
<dbReference type="Gene3D" id="3.40.50.200">
    <property type="entry name" value="Peptidase S8/S53 domain"/>
    <property type="match status" value="2"/>
</dbReference>
<keyword evidence="16 29" id="KW-0378">Hydrolase</keyword>
<feature type="active site" description="Charge relay system" evidence="29">
    <location>
        <position position="43"/>
    </location>
</feature>
<dbReference type="InterPro" id="IPR029044">
    <property type="entry name" value="Nucleotide-diphossugar_trans"/>
</dbReference>
<evidence type="ECO:0000256" key="9">
    <source>
        <dbReference type="ARBA" id="ARBA00020244"/>
    </source>
</evidence>
<dbReference type="GO" id="GO:0004252">
    <property type="term" value="F:serine-type endopeptidase activity"/>
    <property type="evidence" value="ECO:0007669"/>
    <property type="project" value="UniProtKB-UniRule"/>
</dbReference>
<dbReference type="FunFam" id="3.40.50.200:FF:000003">
    <property type="entry name" value="Tripeptidyl peptidase 2"/>
    <property type="match status" value="1"/>
</dbReference>
<feature type="active site" description="Charge relay system" evidence="29">
    <location>
        <position position="261"/>
    </location>
</feature>
<feature type="coiled-coil region" evidence="30">
    <location>
        <begin position="1419"/>
        <end position="1474"/>
    </location>
</feature>
<dbReference type="InterPro" id="IPR022398">
    <property type="entry name" value="Peptidase_S8_His-AS"/>
</dbReference>
<keyword evidence="17" id="KW-0256">Endoplasmic reticulum</keyword>
<dbReference type="Pfam" id="PF03016">
    <property type="entry name" value="Exostosin_GT47"/>
    <property type="match status" value="1"/>
</dbReference>
<dbReference type="Pfam" id="PF09258">
    <property type="entry name" value="Glyco_transf_64"/>
    <property type="match status" value="1"/>
</dbReference>
<evidence type="ECO:0000256" key="21">
    <source>
        <dbReference type="ARBA" id="ARBA00023034"/>
    </source>
</evidence>
<dbReference type="InterPro" id="IPR048384">
    <property type="entry name" value="TPPII_GBD"/>
</dbReference>
<evidence type="ECO:0000259" key="34">
    <source>
        <dbReference type="Pfam" id="PF09258"/>
    </source>
</evidence>
<dbReference type="InterPro" id="IPR015338">
    <property type="entry name" value="GT64_dom"/>
</dbReference>
<evidence type="ECO:0000256" key="3">
    <source>
        <dbReference type="ARBA" id="ARBA00004555"/>
    </source>
</evidence>
<keyword evidence="20" id="KW-1133">Transmembrane helix</keyword>
<accession>A0A833VM40</accession>
<keyword evidence="11 29" id="KW-0645">Protease</keyword>
<keyword evidence="15" id="KW-0479">Metal-binding</keyword>
<evidence type="ECO:0000313" key="40">
    <source>
        <dbReference type="Proteomes" id="UP000655588"/>
    </source>
</evidence>
<evidence type="ECO:0000313" key="39">
    <source>
        <dbReference type="EMBL" id="KAF3423821.1"/>
    </source>
</evidence>
<keyword evidence="18 29" id="KW-0720">Serine protease</keyword>
<evidence type="ECO:0000256" key="18">
    <source>
        <dbReference type="ARBA" id="ARBA00022825"/>
    </source>
</evidence>
<keyword evidence="22" id="KW-0472">Membrane</keyword>
<evidence type="ECO:0000256" key="30">
    <source>
        <dbReference type="SAM" id="Coils"/>
    </source>
</evidence>
<evidence type="ECO:0000256" key="10">
    <source>
        <dbReference type="ARBA" id="ARBA00022438"/>
    </source>
</evidence>
<dbReference type="GO" id="GO:0005789">
    <property type="term" value="C:endoplasmic reticulum membrane"/>
    <property type="evidence" value="ECO:0007669"/>
    <property type="project" value="UniProtKB-SubCell"/>
</dbReference>
<evidence type="ECO:0000256" key="14">
    <source>
        <dbReference type="ARBA" id="ARBA00022692"/>
    </source>
</evidence>
<dbReference type="Pfam" id="PF12583">
    <property type="entry name" value="TPPII_C"/>
    <property type="match status" value="1"/>
</dbReference>
<dbReference type="GO" id="GO:0004177">
    <property type="term" value="F:aminopeptidase activity"/>
    <property type="evidence" value="ECO:0007669"/>
    <property type="project" value="UniProtKB-KW"/>
</dbReference>
<dbReference type="CDD" id="cd04857">
    <property type="entry name" value="Peptidases_S8_Tripeptidyl_Aminopeptidase_II"/>
    <property type="match status" value="1"/>
</dbReference>
<comment type="similarity">
    <text evidence="6">Belongs to the glycosyltransferase 47 family.</text>
</comment>
<dbReference type="GO" id="GO:0005794">
    <property type="term" value="C:Golgi apparatus"/>
    <property type="evidence" value="ECO:0007669"/>
    <property type="project" value="UniProtKB-SubCell"/>
</dbReference>
<dbReference type="Pfam" id="PF00082">
    <property type="entry name" value="Peptidase_S8"/>
    <property type="match status" value="1"/>
</dbReference>
<keyword evidence="30" id="KW-0175">Coiled coil</keyword>
<evidence type="ECO:0000256" key="22">
    <source>
        <dbReference type="ARBA" id="ARBA00023136"/>
    </source>
</evidence>
<keyword evidence="19" id="KW-0735">Signal-anchor</keyword>
<feature type="domain" description="Glycosyl transferase 64" evidence="34">
    <location>
        <begin position="2020"/>
        <end position="2262"/>
    </location>
</feature>
<sequence>MAEVIDCNFPVWGLLPKKETGVTQFLTKYPEYDGRGVIIAIFDSGIDPGAPGMQETSDGKPKIIERYDCSGAGDVDTSKVVQAPDGYITGITGRKLKVPSSWKNPTGHYHIGVKNLYSLYPGKLRERVLIERKKKLWDTCQKSALAEASRQLQEFEVKNPQLNSLKERLEKEELEARVEILNNIEKKYSDVGPTYDCVVFHDGEVWRACIDTSEEGNLETGVLLGEYTLTREYAPLIPEDQLNISINVHDDGNTLEIVTSHGTHVASIAAAYFPDNPELNGVAPGAQIISLSVGDGRIGTMETGTAVVRAMIHVMKHKEKIHIINMSYGEHAHWSNTGRIGELMNEVIDKHGVTWVASAGNLGPALCTIGTPPDISTNSVISVGAYVSPDMMVAEYSLREKMPGMSYTWSSRGPMIDGGAGITVCAPGGAITSVPNFTLRKSQLMNGTSMAAPHVTGAIAILISGLLAKGCPFSPYSIKRALENTALYIQNLDPFAQGSGLLQVERAFDNLLTYNDVPERDVRFAISCGPNNAKGIHMRNGVINRSKDYAITVEPIFLNSENTDPALKIAFNLKLTLVCDASWVHFPTHFDLMNMVRAFAIKIDGFNLPEGVHTTSVRAYDVTDIAKGPVFQIPITVVQPQTLPKTAILPDLAYTNILFKPNTIRRHFILVPEDATWAVVRLKSTERDKTGRFVIHSVQLKPRLSCKTLEVDKLLTVTSQSEIVHPFAVQGGLIVEVVIGKYWANIGDMLVDYYIEFHGIHMINGNLTMQSGDGINRLEIRSSLRNEEVVPNICLKSSVQVLKPTDAKIIPLRERDIIPPSRQIYELQLTYTFHCAKATEVTPNAALLSDLLYESEYESQMWMIYDTNKQLICCGDAYPLKYANQKLEKGDYTLKMHVRHEKKDLLDRLTEMPFLLSHKLNNPINLDVFASQSQAIIGGKKMIAASIPPGHILPLYVAPLINENKVSKNTALGSGSYLQGLLTFCKDDNGKKVDYHSFKYILSEPTKKSSSSSSSNSSHNSSSKEKSTKWDDYNEALRDFKCSWLTKLEPGEYANLLYGELKTLFSDHLPVHTAMLISLESPEARRHVPHDDISEESISLANQIITVADAVITNIDQDKLLAYYGLKSDQRDDAAKIRTTMEKQKFSLIKALVKKGCALARLYVHSMKKGEGDRQSYEHLLESVTHHWQEIITLSLWHAHINNHYGRYLKLLLRYYEEHPLKEVDEKCIELANILGWEHLSRHINTISEACTLICLLVAQRISQTRLLIYDIERSHKFITIVAEAMIEGNTMHAWIVKKGLVSHPYLSTEEALKLGRRSLSLLREWVTFFDSHSHSTITNPNRGLVIAQQNGNGREICHWITHIKLSRIIILTSAVLFIVLFLIVESDSPDKDIYRTFSTLEAFEDFTPMKASQLKMRIEEMLRIKVSVNNELRDLSAKRQRLQVEVSSLTQKIDELKQELLHQQTDLDRLKISVEQAQVAQREAVERNTPELAPPKRILVDSVPIVLPSTVPLSCRMYNCFDHSRCALTSGFPVYLYDPDQYSVVNSGWDVDGFLKTTIKQTLGYNPHLTTNAVEACIYIVLIGEALSTQQKVDKKFHKPIDVKKLHTLPYWGGDGRNHILLNLARRDLSVESGDIFSGVDTGRAIIVQSTFFRNQFREGFDLVVPPILGPPGGDVWQECAQMLPARRKYLLSFQGEMRSSRSTIVTHHIDDTDIDMERLTVDENNLDNFIIQHLKDMSTGLTLDKFFIQFECIPASEEKNLIEIFDWSLCGTDSSRKAILKESTFTLILAPSNASLVTTSSMQARLYEALRSGSIPVFLGGDQILLSYSEVISWRRAAIFLPKARVTEMHFLLRAVLDTDLLSMRRQGRLIWERYLSTAQGAVDTIVAVIRDRLGIPPLPAPQTASPSVFNESFVPLKSDTIIAEPEAEESLGPLEPPYPSPAFKRNYTTMLLQGHEIWNDWVDPFYLYPQLPFDTVLPSDAKFLGSEMGFRPIGKGAGGAGKEFSEALGGNYPREQFTIVMLTYEREQVLINSLARLYGLPYLNKVIVVWNSPKPPMEDLKWPDIGVPIHVIKAPRNSLNNRFLPFDAIETEAVLSVDDDAHLRHDEIMFGFRVWREHRDRVVGFPGRFHAWDQNYHNAWNYNSNYSCELSMVLTGAAFIHKHYTYLYTHWLPQAIRDKVDEYMNCEDIAMNFLISHLTRKPPVKVTSRWTFRCPGCPVSLSEDDTHFQERHKCINFFSQVFGYMPLLNTQYRADSILFKTRIPHDKQKCFKFI</sequence>
<dbReference type="GO" id="GO:0046872">
    <property type="term" value="F:metal ion binding"/>
    <property type="evidence" value="ECO:0007669"/>
    <property type="project" value="UniProtKB-KW"/>
</dbReference>
<dbReference type="Proteomes" id="UP000655588">
    <property type="component" value="Unassembled WGS sequence"/>
</dbReference>
<dbReference type="GO" id="GO:0001888">
    <property type="term" value="F:glucuronyl-galactosyl-proteoglycan 4-alpha-N-acetylglucosaminyltransferase activity"/>
    <property type="evidence" value="ECO:0007669"/>
    <property type="project" value="UniProtKB-EC"/>
</dbReference>
<evidence type="ECO:0000256" key="5">
    <source>
        <dbReference type="ARBA" id="ARBA00005093"/>
    </source>
</evidence>
<evidence type="ECO:0000259" key="33">
    <source>
        <dbReference type="Pfam" id="PF03016"/>
    </source>
</evidence>
<feature type="domain" description="Tripeptidyl peptidase II C-terminal" evidence="36">
    <location>
        <begin position="1020"/>
        <end position="1089"/>
    </location>
</feature>
<dbReference type="InterPro" id="IPR040911">
    <property type="entry name" value="Exostosin_GT47"/>
</dbReference>
<dbReference type="Pfam" id="PF21316">
    <property type="entry name" value="TPPII_GBD"/>
    <property type="match status" value="1"/>
</dbReference>
<dbReference type="InterPro" id="IPR046940">
    <property type="entry name" value="TPPII_Ig-like_sf"/>
</dbReference>
<dbReference type="EC" id="3.4.14.10" evidence="8"/>
<evidence type="ECO:0000256" key="25">
    <source>
        <dbReference type="ARBA" id="ARBA00023211"/>
    </source>
</evidence>
<evidence type="ECO:0000256" key="28">
    <source>
        <dbReference type="ARBA" id="ARBA00066812"/>
    </source>
</evidence>
<dbReference type="PANTHER" id="PTHR48261:SF4">
    <property type="entry name" value="EXOSTOSIN LIKE GLYCOSYLTRANSFERASE 3"/>
    <property type="match status" value="1"/>
</dbReference>
<gene>
    <name evidence="39" type="ORF">E2986_04384</name>
</gene>
<evidence type="ECO:0000256" key="24">
    <source>
        <dbReference type="ARBA" id="ARBA00023180"/>
    </source>
</evidence>
<evidence type="ECO:0000256" key="15">
    <source>
        <dbReference type="ARBA" id="ARBA00022723"/>
    </source>
</evidence>
<organism evidence="39 40">
    <name type="scientific">Frieseomelitta varia</name>
    <dbReference type="NCBI Taxonomy" id="561572"/>
    <lineage>
        <taxon>Eukaryota</taxon>
        <taxon>Metazoa</taxon>
        <taxon>Ecdysozoa</taxon>
        <taxon>Arthropoda</taxon>
        <taxon>Hexapoda</taxon>
        <taxon>Insecta</taxon>
        <taxon>Pterygota</taxon>
        <taxon>Neoptera</taxon>
        <taxon>Endopterygota</taxon>
        <taxon>Hymenoptera</taxon>
        <taxon>Apocrita</taxon>
        <taxon>Aculeata</taxon>
        <taxon>Apoidea</taxon>
        <taxon>Anthophila</taxon>
        <taxon>Apidae</taxon>
        <taxon>Frieseomelitta</taxon>
    </lineage>
</organism>
<keyword evidence="14" id="KW-0812">Transmembrane</keyword>
<dbReference type="InterPro" id="IPR034051">
    <property type="entry name" value="TPP_II_domain"/>
</dbReference>
<evidence type="ECO:0000256" key="16">
    <source>
        <dbReference type="ARBA" id="ARBA00022801"/>
    </source>
</evidence>
<dbReference type="Pfam" id="PF12580">
    <property type="entry name" value="TPPII"/>
    <property type="match status" value="1"/>
</dbReference>